<comment type="caution">
    <text evidence="2">The sequence shown here is derived from an EMBL/GenBank/DDBJ whole genome shotgun (WGS) entry which is preliminary data.</text>
</comment>
<reference evidence="2" key="1">
    <citation type="submission" date="2021-01" db="EMBL/GenBank/DDBJ databases">
        <authorList>
            <consortium name="Genoscope - CEA"/>
            <person name="William W."/>
        </authorList>
    </citation>
    <scope>NUCLEOTIDE SEQUENCE</scope>
</reference>
<dbReference type="EMBL" id="CAJJDN010000081">
    <property type="protein sequence ID" value="CAD8104048.1"/>
    <property type="molecule type" value="Genomic_DNA"/>
</dbReference>
<sequence length="130" mass="14795">MKEVSEKSSIVEGKRRRVMSTNGVMSVVTKELLREQRAQVPQVQKTMIRKQEKNKKVIERQKCQNDTDKRVRITKAALKELIQSHFIVVDDNEDAMIQSSKQFKNSLVGNKKMTNSSSDSQSDSSSSSSF</sequence>
<evidence type="ECO:0000313" key="3">
    <source>
        <dbReference type="Proteomes" id="UP000692954"/>
    </source>
</evidence>
<accession>A0A8S1PNL0</accession>
<organism evidence="2 3">
    <name type="scientific">Paramecium sonneborni</name>
    <dbReference type="NCBI Taxonomy" id="65129"/>
    <lineage>
        <taxon>Eukaryota</taxon>
        <taxon>Sar</taxon>
        <taxon>Alveolata</taxon>
        <taxon>Ciliophora</taxon>
        <taxon>Intramacronucleata</taxon>
        <taxon>Oligohymenophorea</taxon>
        <taxon>Peniculida</taxon>
        <taxon>Parameciidae</taxon>
        <taxon>Paramecium</taxon>
    </lineage>
</organism>
<feature type="compositionally biased region" description="Low complexity" evidence="1">
    <location>
        <begin position="116"/>
        <end position="130"/>
    </location>
</feature>
<dbReference type="Proteomes" id="UP000692954">
    <property type="component" value="Unassembled WGS sequence"/>
</dbReference>
<protein>
    <submittedName>
        <fullName evidence="2">Uncharacterized protein</fullName>
    </submittedName>
</protein>
<name>A0A8S1PNL0_9CILI</name>
<dbReference type="OrthoDB" id="309628at2759"/>
<keyword evidence="3" id="KW-1185">Reference proteome</keyword>
<gene>
    <name evidence="2" type="ORF">PSON_ATCC_30995.1.T0810149</name>
</gene>
<feature type="region of interest" description="Disordered" evidence="1">
    <location>
        <begin position="107"/>
        <end position="130"/>
    </location>
</feature>
<evidence type="ECO:0000256" key="1">
    <source>
        <dbReference type="SAM" id="MobiDB-lite"/>
    </source>
</evidence>
<dbReference type="AlphaFoldDB" id="A0A8S1PNL0"/>
<evidence type="ECO:0000313" key="2">
    <source>
        <dbReference type="EMBL" id="CAD8104048.1"/>
    </source>
</evidence>
<proteinExistence type="predicted"/>